<dbReference type="PANTHER" id="PTHR33254:SF4">
    <property type="entry name" value="4-HYDROXY-4-METHYL-2-OXOGLUTARATE ALDOLASE 3-RELATED"/>
    <property type="match status" value="1"/>
</dbReference>
<dbReference type="InterPro" id="IPR005493">
    <property type="entry name" value="RraA/RraA-like"/>
</dbReference>
<dbReference type="CDD" id="cd16841">
    <property type="entry name" value="RraA_family"/>
    <property type="match status" value="1"/>
</dbReference>
<dbReference type="InterPro" id="IPR036704">
    <property type="entry name" value="RraA/RraA-like_sf"/>
</dbReference>
<dbReference type="SUPFAM" id="SSF89562">
    <property type="entry name" value="RraA-like"/>
    <property type="match status" value="1"/>
</dbReference>
<comment type="cofactor">
    <cofactor evidence="5">
        <name>Mg(2+)</name>
        <dbReference type="ChEBI" id="CHEBI:18420"/>
    </cofactor>
</comment>
<evidence type="ECO:0000256" key="2">
    <source>
        <dbReference type="ARBA" id="ARBA00016549"/>
    </source>
</evidence>
<feature type="binding site" evidence="5">
    <location>
        <position position="104"/>
    </location>
    <ligand>
        <name>Mg(2+)</name>
        <dbReference type="ChEBI" id="CHEBI:18420"/>
    </ligand>
</feature>
<evidence type="ECO:0000256" key="3">
    <source>
        <dbReference type="ARBA" id="ARBA00029596"/>
    </source>
</evidence>
<keyword evidence="5" id="KW-0460">Magnesium</keyword>
<evidence type="ECO:0000256" key="5">
    <source>
        <dbReference type="PIRSR" id="PIRSR605493-1"/>
    </source>
</evidence>
<evidence type="ECO:0000256" key="1">
    <source>
        <dbReference type="ARBA" id="ARBA00001968"/>
    </source>
</evidence>
<keyword evidence="5" id="KW-0479">Metal-binding</keyword>
<dbReference type="Proteomes" id="UP000242175">
    <property type="component" value="Chromosome small"/>
</dbReference>
<name>A0A220VHL5_9GAMM</name>
<organism evidence="6 7">
    <name type="scientific">Paraphotobacterium marinum</name>
    <dbReference type="NCBI Taxonomy" id="1755811"/>
    <lineage>
        <taxon>Bacteria</taxon>
        <taxon>Pseudomonadati</taxon>
        <taxon>Pseudomonadota</taxon>
        <taxon>Gammaproteobacteria</taxon>
        <taxon>Vibrionales</taxon>
        <taxon>Vibrionaceae</taxon>
        <taxon>Paraphotobacterium</taxon>
    </lineage>
</organism>
<keyword evidence="7" id="KW-1185">Reference proteome</keyword>
<evidence type="ECO:0000313" key="7">
    <source>
        <dbReference type="Proteomes" id="UP000242175"/>
    </source>
</evidence>
<dbReference type="GO" id="GO:0046872">
    <property type="term" value="F:metal ion binding"/>
    <property type="evidence" value="ECO:0007669"/>
    <property type="project" value="UniProtKB-KW"/>
</dbReference>
<dbReference type="PANTHER" id="PTHR33254">
    <property type="entry name" value="4-HYDROXY-4-METHYL-2-OXOGLUTARATE ALDOLASE 3-RELATED"/>
    <property type="match status" value="1"/>
</dbReference>
<dbReference type="Gene3D" id="3.50.30.40">
    <property type="entry name" value="Ribonuclease E inhibitor RraA/RraA-like"/>
    <property type="match status" value="1"/>
</dbReference>
<evidence type="ECO:0000313" key="6">
    <source>
        <dbReference type="EMBL" id="ASK79847.1"/>
    </source>
</evidence>
<dbReference type="RefSeq" id="WP_089074755.1">
    <property type="nucleotide sequence ID" value="NZ_CBCSAM010000003.1"/>
</dbReference>
<dbReference type="KEGG" id="pmai:CF386_12480"/>
<gene>
    <name evidence="6" type="ORF">CF386_12480</name>
</gene>
<sequence>MNLEEYEKICPTIWADILPEHQSLSYQIKPIYPFKKRVAGIALPVKCSPDDISMVHKAIYEANDQSIIMVETNSNKHAVIGGNVAQLISELMIKGIVVDGLVRDLKEIEESGLCVFAKGNIPVAGKRKKLIDDVLSINCGGVIVNKGDIVVADFEGIVVIPYDKKNDYLKMAQEHNSKDQKTSFKDWKVKHKQMIQSLKSTKHD</sequence>
<comment type="cofactor">
    <cofactor evidence="1">
        <name>a divalent metal cation</name>
        <dbReference type="ChEBI" id="CHEBI:60240"/>
    </cofactor>
</comment>
<reference evidence="6 7" key="1">
    <citation type="journal article" date="2016" name="Int. J. Syst. Evol. Microbiol.">
        <title>Paraphotobacterium marinum gen. nov., sp. nov., a member of the family Vibrionaceae, isolated from surface seawater.</title>
        <authorList>
            <person name="Huang Z."/>
            <person name="Dong C."/>
            <person name="Shao Z."/>
        </authorList>
    </citation>
    <scope>NUCLEOTIDE SEQUENCE [LARGE SCALE GENOMIC DNA]</scope>
    <source>
        <strain evidence="6 7">NSCS20N07D</strain>
    </source>
</reference>
<proteinExistence type="predicted"/>
<protein>
    <recommendedName>
        <fullName evidence="2">Putative 4-hydroxy-4-methyl-2-oxoglutarate aldolase</fullName>
    </recommendedName>
    <alternativeName>
        <fullName evidence="3">Regulator of ribonuclease activity homolog</fullName>
    </alternativeName>
    <alternativeName>
        <fullName evidence="4">RraA-like protein</fullName>
    </alternativeName>
</protein>
<feature type="binding site" evidence="5">
    <location>
        <begin position="81"/>
        <end position="84"/>
    </location>
    <ligand>
        <name>substrate</name>
    </ligand>
</feature>
<dbReference type="EMBL" id="CP022356">
    <property type="protein sequence ID" value="ASK79847.1"/>
    <property type="molecule type" value="Genomic_DNA"/>
</dbReference>
<accession>A0A220VHL5</accession>
<evidence type="ECO:0000256" key="4">
    <source>
        <dbReference type="ARBA" id="ARBA00030169"/>
    </source>
</evidence>
<dbReference type="Pfam" id="PF03737">
    <property type="entry name" value="RraA-like"/>
    <property type="match status" value="1"/>
</dbReference>
<feature type="binding site" evidence="5">
    <location>
        <position position="103"/>
    </location>
    <ligand>
        <name>substrate</name>
    </ligand>
</feature>
<dbReference type="AlphaFoldDB" id="A0A220VHL5"/>
<dbReference type="OrthoDB" id="8717144at2"/>